<dbReference type="SUPFAM" id="SSF51261">
    <property type="entry name" value="Duplicated hybrid motif"/>
    <property type="match status" value="1"/>
</dbReference>
<evidence type="ECO:0000313" key="4">
    <source>
        <dbReference type="Proteomes" id="UP000218288"/>
    </source>
</evidence>
<protein>
    <submittedName>
        <fullName evidence="3">Peptidase M23B</fullName>
    </submittedName>
</protein>
<feature type="chain" id="PRO_5007823375" evidence="1">
    <location>
        <begin position="24"/>
        <end position="152"/>
    </location>
</feature>
<gene>
    <name evidence="3" type="ORF">MPPM_0418</name>
</gene>
<proteinExistence type="predicted"/>
<dbReference type="AlphaFoldDB" id="A0A161JLC7"/>
<dbReference type="RefSeq" id="WP_157914076.1">
    <property type="nucleotide sequence ID" value="NZ_AP014809.1"/>
</dbReference>
<dbReference type="EMBL" id="AP014809">
    <property type="protein sequence ID" value="BAU89023.1"/>
    <property type="molecule type" value="Genomic_DNA"/>
</dbReference>
<keyword evidence="1" id="KW-0732">Signal</keyword>
<evidence type="ECO:0000256" key="1">
    <source>
        <dbReference type="SAM" id="SignalP"/>
    </source>
</evidence>
<evidence type="ECO:0000259" key="2">
    <source>
        <dbReference type="Pfam" id="PF01551"/>
    </source>
</evidence>
<feature type="domain" description="M23ase beta-sheet core" evidence="2">
    <location>
        <begin position="63"/>
        <end position="129"/>
    </location>
</feature>
<evidence type="ECO:0000313" key="3">
    <source>
        <dbReference type="EMBL" id="BAU89023.1"/>
    </source>
</evidence>
<sequence>MRLASRLAAVLGPLLLQPVAGHASDCPEGVARPRPVKAPIEHRFGHRLHPVIGMAVFQPNMVFRTLSGQAVVTVRAGRVEPVEATRIGRFVRIRQRDGSELRYGPLSQLRVRAGRCVAAGARLGWTTSSPFTLALRRNEAWIDPAPLLGGGR</sequence>
<dbReference type="Gene3D" id="2.70.70.10">
    <property type="entry name" value="Glucose Permease (Domain IIA)"/>
    <property type="match status" value="1"/>
</dbReference>
<dbReference type="Pfam" id="PF01551">
    <property type="entry name" value="Peptidase_M23"/>
    <property type="match status" value="1"/>
</dbReference>
<reference evidence="3 4" key="1">
    <citation type="journal article" date="2016" name="Genome Announc.">
        <title>Complete Genome Sequence of Methylobacterium populi P-1M, Isolated from Pink-Pigmented Household Biofilm.</title>
        <authorList>
            <person name="Morohoshi T."/>
            <person name="Ikeda T."/>
        </authorList>
    </citation>
    <scope>NUCLEOTIDE SEQUENCE [LARGE SCALE GENOMIC DNA]</scope>
    <source>
        <strain evidence="3 4">P-1M</strain>
    </source>
</reference>
<dbReference type="InterPro" id="IPR011055">
    <property type="entry name" value="Dup_hybrid_motif"/>
</dbReference>
<feature type="signal peptide" evidence="1">
    <location>
        <begin position="1"/>
        <end position="23"/>
    </location>
</feature>
<dbReference type="OrthoDB" id="8442467at2"/>
<accession>A0A161JLC7</accession>
<dbReference type="InterPro" id="IPR016047">
    <property type="entry name" value="M23ase_b-sheet_dom"/>
</dbReference>
<name>A0A161JLC7_9HYPH</name>
<dbReference type="Proteomes" id="UP000218288">
    <property type="component" value="Chromosome"/>
</dbReference>
<organism evidence="3 4">
    <name type="scientific">Methylorubrum populi</name>
    <dbReference type="NCBI Taxonomy" id="223967"/>
    <lineage>
        <taxon>Bacteria</taxon>
        <taxon>Pseudomonadati</taxon>
        <taxon>Pseudomonadota</taxon>
        <taxon>Alphaproteobacteria</taxon>
        <taxon>Hyphomicrobiales</taxon>
        <taxon>Methylobacteriaceae</taxon>
        <taxon>Methylorubrum</taxon>
    </lineage>
</organism>